<evidence type="ECO:0000313" key="2">
    <source>
        <dbReference type="EMBL" id="GGP06758.1"/>
    </source>
</evidence>
<dbReference type="RefSeq" id="WP_189139338.1">
    <property type="nucleotide sequence ID" value="NZ_BMNK01000004.1"/>
</dbReference>
<name>A0A918A5K2_9ACTN</name>
<reference evidence="2" key="2">
    <citation type="submission" date="2020-09" db="EMBL/GenBank/DDBJ databases">
        <authorList>
            <person name="Sun Q."/>
            <person name="Zhou Y."/>
        </authorList>
    </citation>
    <scope>NUCLEOTIDE SEQUENCE</scope>
    <source>
        <strain evidence="2">CGMCC 4.7430</strain>
    </source>
</reference>
<dbReference type="InterPro" id="IPR011024">
    <property type="entry name" value="G_crystallin-like"/>
</dbReference>
<reference evidence="2" key="1">
    <citation type="journal article" date="2014" name="Int. J. Syst. Evol. Microbiol.">
        <title>Complete genome sequence of Corynebacterium casei LMG S-19264T (=DSM 44701T), isolated from a smear-ripened cheese.</title>
        <authorList>
            <consortium name="US DOE Joint Genome Institute (JGI-PGF)"/>
            <person name="Walter F."/>
            <person name="Albersmeier A."/>
            <person name="Kalinowski J."/>
            <person name="Ruckert C."/>
        </authorList>
    </citation>
    <scope>NUCLEOTIDE SEQUENCE</scope>
    <source>
        <strain evidence="2">CGMCC 4.7430</strain>
    </source>
</reference>
<keyword evidence="1" id="KW-0732">Signal</keyword>
<evidence type="ECO:0000256" key="1">
    <source>
        <dbReference type="SAM" id="SignalP"/>
    </source>
</evidence>
<accession>A0A918A5K2</accession>
<dbReference type="AlphaFoldDB" id="A0A918A5K2"/>
<evidence type="ECO:0008006" key="4">
    <source>
        <dbReference type="Google" id="ProtNLM"/>
    </source>
</evidence>
<protein>
    <recommendedName>
        <fullName evidence="4">Peptidase inhibitor family I36 protein</fullName>
    </recommendedName>
</protein>
<proteinExistence type="predicted"/>
<dbReference type="EMBL" id="BMNK01000004">
    <property type="protein sequence ID" value="GGP06758.1"/>
    <property type="molecule type" value="Genomic_DNA"/>
</dbReference>
<feature type="signal peptide" evidence="1">
    <location>
        <begin position="1"/>
        <end position="37"/>
    </location>
</feature>
<comment type="caution">
    <text evidence="2">The sequence shown here is derived from an EMBL/GenBank/DDBJ whole genome shotgun (WGS) entry which is preliminary data.</text>
</comment>
<organism evidence="2 3">
    <name type="scientific">Nonomuraea glycinis</name>
    <dbReference type="NCBI Taxonomy" id="2047744"/>
    <lineage>
        <taxon>Bacteria</taxon>
        <taxon>Bacillati</taxon>
        <taxon>Actinomycetota</taxon>
        <taxon>Actinomycetes</taxon>
        <taxon>Streptosporangiales</taxon>
        <taxon>Streptosporangiaceae</taxon>
        <taxon>Nonomuraea</taxon>
    </lineage>
</organism>
<dbReference type="Gene3D" id="2.60.20.10">
    <property type="entry name" value="Crystallins"/>
    <property type="match status" value="1"/>
</dbReference>
<gene>
    <name evidence="2" type="ORF">GCM10012278_31840</name>
</gene>
<keyword evidence="3" id="KW-1185">Reference proteome</keyword>
<dbReference type="Proteomes" id="UP000660745">
    <property type="component" value="Unassembled WGS sequence"/>
</dbReference>
<dbReference type="SUPFAM" id="SSF49695">
    <property type="entry name" value="gamma-Crystallin-like"/>
    <property type="match status" value="1"/>
</dbReference>
<feature type="chain" id="PRO_5038519835" description="Peptidase inhibitor family I36 protein" evidence="1">
    <location>
        <begin position="38"/>
        <end position="139"/>
    </location>
</feature>
<sequence length="139" mass="15286">MTTFRPNPPAQPNRTRSLLLRGCLALAMAAIPLAVTAEPARATSVECHRNSQFCLYEDAGGQGDEYGRKSNRGNYELGGWDGDNEISSIVNGSGWCATIYSDDGQKGRTLTVKPGRELNQLKDWDFNDDAESYRLHSCV</sequence>
<dbReference type="Pfam" id="PF03995">
    <property type="entry name" value="Inhibitor_I36"/>
    <property type="match status" value="1"/>
</dbReference>
<evidence type="ECO:0000313" key="3">
    <source>
        <dbReference type="Proteomes" id="UP000660745"/>
    </source>
</evidence>